<dbReference type="AlphaFoldDB" id="A0A4S8LM91"/>
<organism evidence="2 3">
    <name type="scientific">Dendrothele bispora (strain CBS 962.96)</name>
    <dbReference type="NCBI Taxonomy" id="1314807"/>
    <lineage>
        <taxon>Eukaryota</taxon>
        <taxon>Fungi</taxon>
        <taxon>Dikarya</taxon>
        <taxon>Basidiomycota</taxon>
        <taxon>Agaricomycotina</taxon>
        <taxon>Agaricomycetes</taxon>
        <taxon>Agaricomycetidae</taxon>
        <taxon>Agaricales</taxon>
        <taxon>Agaricales incertae sedis</taxon>
        <taxon>Dendrothele</taxon>
    </lineage>
</organism>
<sequence>MAHQRNDTAISISDTLTDSPRASAFNKTQINRQFSSDSTTSDDSLSDYAEDPSVVPPKHPFRTLVLCFDGTGDQFDLDVNDFPLTPPQRGSDHIDFLELEHCQILSNATDRRS</sequence>
<dbReference type="EMBL" id="ML179335">
    <property type="protein sequence ID" value="THU90426.1"/>
    <property type="molecule type" value="Genomic_DNA"/>
</dbReference>
<dbReference type="Proteomes" id="UP000297245">
    <property type="component" value="Unassembled WGS sequence"/>
</dbReference>
<reference evidence="2 3" key="1">
    <citation type="journal article" date="2019" name="Nat. Ecol. Evol.">
        <title>Megaphylogeny resolves global patterns of mushroom evolution.</title>
        <authorList>
            <person name="Varga T."/>
            <person name="Krizsan K."/>
            <person name="Foldi C."/>
            <person name="Dima B."/>
            <person name="Sanchez-Garcia M."/>
            <person name="Sanchez-Ramirez S."/>
            <person name="Szollosi G.J."/>
            <person name="Szarkandi J.G."/>
            <person name="Papp V."/>
            <person name="Albert L."/>
            <person name="Andreopoulos W."/>
            <person name="Angelini C."/>
            <person name="Antonin V."/>
            <person name="Barry K.W."/>
            <person name="Bougher N.L."/>
            <person name="Buchanan P."/>
            <person name="Buyck B."/>
            <person name="Bense V."/>
            <person name="Catcheside P."/>
            <person name="Chovatia M."/>
            <person name="Cooper J."/>
            <person name="Damon W."/>
            <person name="Desjardin D."/>
            <person name="Finy P."/>
            <person name="Geml J."/>
            <person name="Haridas S."/>
            <person name="Hughes K."/>
            <person name="Justo A."/>
            <person name="Karasinski D."/>
            <person name="Kautmanova I."/>
            <person name="Kiss B."/>
            <person name="Kocsube S."/>
            <person name="Kotiranta H."/>
            <person name="LaButti K.M."/>
            <person name="Lechner B.E."/>
            <person name="Liimatainen K."/>
            <person name="Lipzen A."/>
            <person name="Lukacs Z."/>
            <person name="Mihaltcheva S."/>
            <person name="Morgado L.N."/>
            <person name="Niskanen T."/>
            <person name="Noordeloos M.E."/>
            <person name="Ohm R.A."/>
            <person name="Ortiz-Santana B."/>
            <person name="Ovrebo C."/>
            <person name="Racz N."/>
            <person name="Riley R."/>
            <person name="Savchenko A."/>
            <person name="Shiryaev A."/>
            <person name="Soop K."/>
            <person name="Spirin V."/>
            <person name="Szebenyi C."/>
            <person name="Tomsovsky M."/>
            <person name="Tulloss R.E."/>
            <person name="Uehling J."/>
            <person name="Grigoriev I.V."/>
            <person name="Vagvolgyi C."/>
            <person name="Papp T."/>
            <person name="Martin F.M."/>
            <person name="Miettinen O."/>
            <person name="Hibbett D.S."/>
            <person name="Nagy L.G."/>
        </authorList>
    </citation>
    <scope>NUCLEOTIDE SEQUENCE [LARGE SCALE GENOMIC DNA]</scope>
    <source>
        <strain evidence="2 3">CBS 962.96</strain>
    </source>
</reference>
<feature type="region of interest" description="Disordered" evidence="1">
    <location>
        <begin position="25"/>
        <end position="54"/>
    </location>
</feature>
<evidence type="ECO:0000256" key="1">
    <source>
        <dbReference type="SAM" id="MobiDB-lite"/>
    </source>
</evidence>
<gene>
    <name evidence="2" type="ORF">K435DRAFT_864290</name>
</gene>
<evidence type="ECO:0000313" key="3">
    <source>
        <dbReference type="Proteomes" id="UP000297245"/>
    </source>
</evidence>
<feature type="compositionally biased region" description="Polar residues" evidence="1">
    <location>
        <begin position="25"/>
        <end position="34"/>
    </location>
</feature>
<protein>
    <recommendedName>
        <fullName evidence="4">DUF2235 domain-containing protein</fullName>
    </recommendedName>
</protein>
<name>A0A4S8LM91_DENBC</name>
<proteinExistence type="predicted"/>
<evidence type="ECO:0008006" key="4">
    <source>
        <dbReference type="Google" id="ProtNLM"/>
    </source>
</evidence>
<accession>A0A4S8LM91</accession>
<evidence type="ECO:0000313" key="2">
    <source>
        <dbReference type="EMBL" id="THU90426.1"/>
    </source>
</evidence>
<keyword evidence="3" id="KW-1185">Reference proteome</keyword>
<dbReference type="OrthoDB" id="538223at2759"/>